<evidence type="ECO:0000313" key="3">
    <source>
        <dbReference type="Proteomes" id="UP000237433"/>
    </source>
</evidence>
<dbReference type="Proteomes" id="UP000237433">
    <property type="component" value="Unassembled WGS sequence"/>
</dbReference>
<dbReference type="PANTHER" id="PTHR38011:SF11">
    <property type="entry name" value="2,5-DIAMINO-6-RIBOSYLAMINO-4(3H)-PYRIMIDINONE 5'-PHOSPHATE REDUCTASE"/>
    <property type="match status" value="1"/>
</dbReference>
<evidence type="ECO:0000259" key="1">
    <source>
        <dbReference type="Pfam" id="PF01872"/>
    </source>
</evidence>
<reference evidence="2 3" key="1">
    <citation type="journal article" date="2015" name="J. Am. Soc. Brew. Chem.">
        <title>Dissolved carbon dioxide selects for lactic acid bacteria able to grow in and spoil packaged beer.</title>
        <authorList>
            <person name="Bergsveinson J."/>
            <person name="Redekop A."/>
            <person name="Zoerb S."/>
            <person name="Ziola B."/>
        </authorList>
    </citation>
    <scope>NUCLEOTIDE SEQUENCE [LARGE SCALE GENOMIC DNA]</scope>
    <source>
        <strain evidence="2 3">CCC B1205</strain>
    </source>
</reference>
<evidence type="ECO:0000313" key="2">
    <source>
        <dbReference type="EMBL" id="POE40591.1"/>
    </source>
</evidence>
<dbReference type="InterPro" id="IPR024072">
    <property type="entry name" value="DHFR-like_dom_sf"/>
</dbReference>
<dbReference type="RefSeq" id="WP_103220126.1">
    <property type="nucleotide sequence ID" value="NZ_LGIY01000025.1"/>
</dbReference>
<comment type="caution">
    <text evidence="2">The sequence shown here is derived from an EMBL/GenBank/DDBJ whole genome shotgun (WGS) entry which is preliminary data.</text>
</comment>
<dbReference type="EMBL" id="LGIY01000025">
    <property type="protein sequence ID" value="POE40591.1"/>
    <property type="molecule type" value="Genomic_DNA"/>
</dbReference>
<accession>A0ABD6VXW6</accession>
<dbReference type="InterPro" id="IPR050765">
    <property type="entry name" value="Riboflavin_Biosynth_HTPR"/>
</dbReference>
<dbReference type="SUPFAM" id="SSF53597">
    <property type="entry name" value="Dihydrofolate reductase-like"/>
    <property type="match status" value="1"/>
</dbReference>
<organism evidence="2 3">
    <name type="scientific">Lacticaseibacillus paracasei</name>
    <name type="common">Lactobacillus paracasei</name>
    <dbReference type="NCBI Taxonomy" id="1597"/>
    <lineage>
        <taxon>Bacteria</taxon>
        <taxon>Bacillati</taxon>
        <taxon>Bacillota</taxon>
        <taxon>Bacilli</taxon>
        <taxon>Lactobacillales</taxon>
        <taxon>Lactobacillaceae</taxon>
        <taxon>Lacticaseibacillus</taxon>
    </lineage>
</organism>
<dbReference type="Pfam" id="PF01872">
    <property type="entry name" value="RibD_C"/>
    <property type="match status" value="1"/>
</dbReference>
<name>A0ABD6VXW6_LACPA</name>
<proteinExistence type="predicted"/>
<dbReference type="InterPro" id="IPR002734">
    <property type="entry name" value="RibDG_C"/>
</dbReference>
<protein>
    <submittedName>
        <fullName evidence="2">Riboflavin biosynthesis protein RibD</fullName>
    </submittedName>
</protein>
<dbReference type="Gene3D" id="3.40.430.10">
    <property type="entry name" value="Dihydrofolate Reductase, subunit A"/>
    <property type="match status" value="1"/>
</dbReference>
<dbReference type="PANTHER" id="PTHR38011">
    <property type="entry name" value="DIHYDROFOLATE REDUCTASE FAMILY PROTEIN (AFU_ORTHOLOGUE AFUA_8G06820)"/>
    <property type="match status" value="1"/>
</dbReference>
<dbReference type="AlphaFoldDB" id="A0ABD6VXW6"/>
<gene>
    <name evidence="2" type="ORF">ACX51_12620</name>
</gene>
<sequence>MRKVVLYIATSLDGYIADTDGGINWLGGQDSNYAATDNSYADFIAGVDSVVMGYSTYKQVTTELSPGVWPYAGMQSYVLTHHQPAPMKDVQFVTKSVVDLIENLRQKSGNSIWIMGGASIVNPLIAANMIDEYHLSIMPYLLGDGIRLFNPHKQTLPLRLISTTATNGVIDCVYQRR</sequence>
<feature type="domain" description="Bacterial bifunctional deaminase-reductase C-terminal" evidence="1">
    <location>
        <begin position="2"/>
        <end position="166"/>
    </location>
</feature>